<reference evidence="1" key="1">
    <citation type="submission" date="2022-06" db="EMBL/GenBank/DDBJ databases">
        <title>Natrinema sp. a new haloarchaeum isolate from saline soil.</title>
        <authorList>
            <person name="Strakova D."/>
            <person name="Galisteo C."/>
            <person name="Sanchez-Porro C."/>
            <person name="Ventosa A."/>
        </authorList>
    </citation>
    <scope>NUCLEOTIDE SEQUENCE</scope>
    <source>
        <strain evidence="1">S1CR25-10</strain>
    </source>
</reference>
<name>A0A9Q4L3K1_9EURY</name>
<evidence type="ECO:0000313" key="1">
    <source>
        <dbReference type="EMBL" id="MDF9745872.1"/>
    </source>
</evidence>
<accession>A0A9Q4L3K1</accession>
<dbReference type="Proteomes" id="UP001154061">
    <property type="component" value="Unassembled WGS sequence"/>
</dbReference>
<comment type="caution">
    <text evidence="1">The sequence shown here is derived from an EMBL/GenBank/DDBJ whole genome shotgun (WGS) entry which is preliminary data.</text>
</comment>
<dbReference type="Pfam" id="PF03683">
    <property type="entry name" value="UPF0175"/>
    <property type="match status" value="1"/>
</dbReference>
<dbReference type="EMBL" id="JAMQOT010000003">
    <property type="protein sequence ID" value="MDF9745872.1"/>
    <property type="molecule type" value="Genomic_DNA"/>
</dbReference>
<proteinExistence type="predicted"/>
<organism evidence="1 2">
    <name type="scientific">Natrinema salsiterrestre</name>
    <dbReference type="NCBI Taxonomy" id="2950540"/>
    <lineage>
        <taxon>Archaea</taxon>
        <taxon>Methanobacteriati</taxon>
        <taxon>Methanobacteriota</taxon>
        <taxon>Stenosarchaea group</taxon>
        <taxon>Halobacteria</taxon>
        <taxon>Halobacteriales</taxon>
        <taxon>Natrialbaceae</taxon>
        <taxon>Natrinema</taxon>
    </lineage>
</organism>
<sequence length="36" mass="4297">MADLSRREFHQLLGDQQIERHYTSDDLEANRATLHE</sequence>
<dbReference type="InterPro" id="IPR005368">
    <property type="entry name" value="UPF0175"/>
</dbReference>
<gene>
    <name evidence="1" type="ORF">NDI89_09790</name>
</gene>
<dbReference type="AlphaFoldDB" id="A0A9Q4L3K1"/>
<evidence type="ECO:0000313" key="2">
    <source>
        <dbReference type="Proteomes" id="UP001154061"/>
    </source>
</evidence>
<keyword evidence="2" id="KW-1185">Reference proteome</keyword>
<protein>
    <submittedName>
        <fullName evidence="1">UPF0175 family protein</fullName>
    </submittedName>
</protein>